<sequence>MNFMLIAGTIVIPLVLFFLRARSFAWIFDLLGAVALLLFLLTSGLSILEIKQMKTEFTTHIHEIFNSLLFLASSGYLGVYALYRLLLTTAQTRKNGHSR</sequence>
<dbReference type="KEGG" id="tum:CBW65_11640"/>
<reference evidence="3" key="1">
    <citation type="submission" date="2017-05" db="EMBL/GenBank/DDBJ databases">
        <authorList>
            <person name="Sung H."/>
        </authorList>
    </citation>
    <scope>NUCLEOTIDE SEQUENCE [LARGE SCALE GENOMIC DNA]</scope>
    <source>
        <strain evidence="3">AR23208</strain>
    </source>
</reference>
<organism evidence="2 3">
    <name type="scientific">Tumebacillus avium</name>
    <dbReference type="NCBI Taxonomy" id="1903704"/>
    <lineage>
        <taxon>Bacteria</taxon>
        <taxon>Bacillati</taxon>
        <taxon>Bacillota</taxon>
        <taxon>Bacilli</taxon>
        <taxon>Bacillales</taxon>
        <taxon>Alicyclobacillaceae</taxon>
        <taxon>Tumebacillus</taxon>
    </lineage>
</organism>
<evidence type="ECO:0000313" key="3">
    <source>
        <dbReference type="Proteomes" id="UP000195437"/>
    </source>
</evidence>
<keyword evidence="1" id="KW-1133">Transmembrane helix</keyword>
<evidence type="ECO:0000313" key="2">
    <source>
        <dbReference type="EMBL" id="ARU61589.1"/>
    </source>
</evidence>
<gene>
    <name evidence="2" type="ORF">CBW65_11640</name>
</gene>
<keyword evidence="1" id="KW-0472">Membrane</keyword>
<dbReference type="Proteomes" id="UP000195437">
    <property type="component" value="Chromosome"/>
</dbReference>
<feature type="transmembrane region" description="Helical" evidence="1">
    <location>
        <begin position="31"/>
        <end position="48"/>
    </location>
</feature>
<proteinExistence type="predicted"/>
<name>A0A1Y0ING7_9BACL</name>
<evidence type="ECO:0000256" key="1">
    <source>
        <dbReference type="SAM" id="Phobius"/>
    </source>
</evidence>
<dbReference type="OrthoDB" id="2382012at2"/>
<feature type="transmembrane region" description="Helical" evidence="1">
    <location>
        <begin position="68"/>
        <end position="86"/>
    </location>
</feature>
<dbReference type="AlphaFoldDB" id="A0A1Y0ING7"/>
<keyword evidence="3" id="KW-1185">Reference proteome</keyword>
<keyword evidence="1" id="KW-0812">Transmembrane</keyword>
<dbReference type="EMBL" id="CP021434">
    <property type="protein sequence ID" value="ARU61589.1"/>
    <property type="molecule type" value="Genomic_DNA"/>
</dbReference>
<protein>
    <submittedName>
        <fullName evidence="2">Uncharacterized protein</fullName>
    </submittedName>
</protein>
<accession>A0A1Y0ING7</accession>
<dbReference type="RefSeq" id="WP_087456968.1">
    <property type="nucleotide sequence ID" value="NZ_CP021434.1"/>
</dbReference>